<evidence type="ECO:0000256" key="1">
    <source>
        <dbReference type="SAM" id="MobiDB-lite"/>
    </source>
</evidence>
<dbReference type="Proteomes" id="UP000253551">
    <property type="component" value="Unassembled WGS sequence"/>
</dbReference>
<keyword evidence="3" id="KW-1185">Reference proteome</keyword>
<reference evidence="2 3" key="1">
    <citation type="journal article" date="2018" name="G3 (Bethesda)">
        <title>Phylogenetic and Phylogenomic Definition of Rhizopus Species.</title>
        <authorList>
            <person name="Gryganskyi A.P."/>
            <person name="Golan J."/>
            <person name="Dolatabadi S."/>
            <person name="Mondo S."/>
            <person name="Robb S."/>
            <person name="Idnurm A."/>
            <person name="Muszewska A."/>
            <person name="Steczkiewicz K."/>
            <person name="Masonjones S."/>
            <person name="Liao H.L."/>
            <person name="Gajdeczka M.T."/>
            <person name="Anike F."/>
            <person name="Vuek A."/>
            <person name="Anishchenko I.M."/>
            <person name="Voigt K."/>
            <person name="de Hoog G.S."/>
            <person name="Smith M.E."/>
            <person name="Heitman J."/>
            <person name="Vilgalys R."/>
            <person name="Stajich J.E."/>
        </authorList>
    </citation>
    <scope>NUCLEOTIDE SEQUENCE [LARGE SCALE GENOMIC DNA]</scope>
    <source>
        <strain evidence="2 3">LSU 92-RS-03</strain>
    </source>
</reference>
<proteinExistence type="predicted"/>
<name>A0A367KPS7_RHIST</name>
<gene>
    <name evidence="2" type="ORF">CU098_000439</name>
</gene>
<feature type="region of interest" description="Disordered" evidence="1">
    <location>
        <begin position="147"/>
        <end position="192"/>
    </location>
</feature>
<dbReference type="OrthoDB" id="2138242at2759"/>
<protein>
    <submittedName>
        <fullName evidence="2">Uncharacterized protein</fullName>
    </submittedName>
</protein>
<sequence>MISPATSSATHSEFAIPPIVPSQQQQPPHTAHPSSRHHFPPPHSPQYAAFSHLSGRTAEPKTPTHGSLQRQQFMQPFEHLFDTIETTRTLKSTLDDQIRRSSALIQTLQASSTTVEGLIRNQMKELQKEVMHRMEDRLEDMYSRVSSLEKRMVGTTEEQEDNRRSQSTTPSRRLQESLISPPTIVRSQHDIGPQEYHHMLDALRERLDRLERQMES</sequence>
<dbReference type="EMBL" id="PJQM01000764">
    <property type="protein sequence ID" value="RCI04171.1"/>
    <property type="molecule type" value="Genomic_DNA"/>
</dbReference>
<evidence type="ECO:0000313" key="2">
    <source>
        <dbReference type="EMBL" id="RCI04171.1"/>
    </source>
</evidence>
<feature type="compositionally biased region" description="Polar residues" evidence="1">
    <location>
        <begin position="165"/>
        <end position="180"/>
    </location>
</feature>
<feature type="compositionally biased region" description="Polar residues" evidence="1">
    <location>
        <begin position="1"/>
        <end position="11"/>
    </location>
</feature>
<comment type="caution">
    <text evidence="2">The sequence shown here is derived from an EMBL/GenBank/DDBJ whole genome shotgun (WGS) entry which is preliminary data.</text>
</comment>
<accession>A0A367KPS7</accession>
<dbReference type="AlphaFoldDB" id="A0A367KPS7"/>
<feature type="region of interest" description="Disordered" evidence="1">
    <location>
        <begin position="1"/>
        <end position="49"/>
    </location>
</feature>
<organism evidence="2 3">
    <name type="scientific">Rhizopus stolonifer</name>
    <name type="common">Rhizopus nigricans</name>
    <dbReference type="NCBI Taxonomy" id="4846"/>
    <lineage>
        <taxon>Eukaryota</taxon>
        <taxon>Fungi</taxon>
        <taxon>Fungi incertae sedis</taxon>
        <taxon>Mucoromycota</taxon>
        <taxon>Mucoromycotina</taxon>
        <taxon>Mucoromycetes</taxon>
        <taxon>Mucorales</taxon>
        <taxon>Mucorineae</taxon>
        <taxon>Rhizopodaceae</taxon>
        <taxon>Rhizopus</taxon>
    </lineage>
</organism>
<evidence type="ECO:0000313" key="3">
    <source>
        <dbReference type="Proteomes" id="UP000253551"/>
    </source>
</evidence>